<dbReference type="CDD" id="cd04488">
    <property type="entry name" value="RecG_wedge_OBF"/>
    <property type="match status" value="1"/>
</dbReference>
<feature type="non-terminal residue" evidence="2">
    <location>
        <position position="140"/>
    </location>
</feature>
<name>A0A383EJ68_9ZZZZ</name>
<dbReference type="AlphaFoldDB" id="A0A383EJ68"/>
<evidence type="ECO:0000313" key="2">
    <source>
        <dbReference type="EMBL" id="SVE56781.1"/>
    </source>
</evidence>
<proteinExistence type="predicted"/>
<dbReference type="InterPro" id="IPR012340">
    <property type="entry name" value="NA-bd_OB-fold"/>
</dbReference>
<protein>
    <recommendedName>
        <fullName evidence="1">RecG wedge domain-containing protein</fullName>
    </recommendedName>
</protein>
<accession>A0A383EJ68</accession>
<dbReference type="Pfam" id="PF17191">
    <property type="entry name" value="RecG_wedge"/>
    <property type="match status" value="1"/>
</dbReference>
<gene>
    <name evidence="2" type="ORF">METZ01_LOCUS509635</name>
</gene>
<dbReference type="SUPFAM" id="SSF50249">
    <property type="entry name" value="Nucleic acid-binding proteins"/>
    <property type="match status" value="1"/>
</dbReference>
<dbReference type="InterPro" id="IPR033454">
    <property type="entry name" value="RecG_wedge"/>
</dbReference>
<organism evidence="2">
    <name type="scientific">marine metagenome</name>
    <dbReference type="NCBI Taxonomy" id="408172"/>
    <lineage>
        <taxon>unclassified sequences</taxon>
        <taxon>metagenomes</taxon>
        <taxon>ecological metagenomes</taxon>
    </lineage>
</organism>
<dbReference type="EMBL" id="UINC01226335">
    <property type="protein sequence ID" value="SVE56781.1"/>
    <property type="molecule type" value="Genomic_DNA"/>
</dbReference>
<dbReference type="Gene3D" id="2.40.50.140">
    <property type="entry name" value="Nucleic acid-binding proteins"/>
    <property type="match status" value="1"/>
</dbReference>
<feature type="domain" description="RecG wedge" evidence="1">
    <location>
        <begin position="17"/>
        <end position="135"/>
    </location>
</feature>
<sequence>MNQSKLQNFLLQNITSLNGVGIKTRDLLKKKKIEKISDLLWNLPQGFTDRSNIQTLDKLEIGKITTIKVKVNKYNFPRIRNLPSKVVCEDAKGSIDIVFFNSREGYIRKILPLNSLVIISGKINHFKKRYQIVNPSYVVP</sequence>
<reference evidence="2" key="1">
    <citation type="submission" date="2018-05" db="EMBL/GenBank/DDBJ databases">
        <authorList>
            <person name="Lanie J.A."/>
            <person name="Ng W.-L."/>
            <person name="Kazmierczak K.M."/>
            <person name="Andrzejewski T.M."/>
            <person name="Davidsen T.M."/>
            <person name="Wayne K.J."/>
            <person name="Tettelin H."/>
            <person name="Glass J.I."/>
            <person name="Rusch D."/>
            <person name="Podicherti R."/>
            <person name="Tsui H.-C.T."/>
            <person name="Winkler M.E."/>
        </authorList>
    </citation>
    <scope>NUCLEOTIDE SEQUENCE</scope>
</reference>
<evidence type="ECO:0000259" key="1">
    <source>
        <dbReference type="Pfam" id="PF17191"/>
    </source>
</evidence>